<comment type="catalytic activity">
    <reaction evidence="9">
        <text>DNA(n) + a 2'-deoxyribonucleoside 5'-triphosphate = DNA(n+1) + diphosphate</text>
        <dbReference type="Rhea" id="RHEA:22508"/>
        <dbReference type="Rhea" id="RHEA-COMP:17339"/>
        <dbReference type="Rhea" id="RHEA-COMP:17340"/>
        <dbReference type="ChEBI" id="CHEBI:33019"/>
        <dbReference type="ChEBI" id="CHEBI:61560"/>
        <dbReference type="ChEBI" id="CHEBI:173112"/>
        <dbReference type="EC" id="2.7.7.49"/>
    </reaction>
</comment>
<dbReference type="GO" id="GO:0003723">
    <property type="term" value="F:RNA binding"/>
    <property type="evidence" value="ECO:0007669"/>
    <property type="project" value="InterPro"/>
</dbReference>
<evidence type="ECO:0000256" key="2">
    <source>
        <dbReference type="ARBA" id="ARBA00022679"/>
    </source>
</evidence>
<dbReference type="InterPro" id="IPR000477">
    <property type="entry name" value="RT_dom"/>
</dbReference>
<dbReference type="Pfam" id="PF00078">
    <property type="entry name" value="RVT_1"/>
    <property type="match status" value="1"/>
</dbReference>
<evidence type="ECO:0000256" key="3">
    <source>
        <dbReference type="ARBA" id="ARBA00022695"/>
    </source>
</evidence>
<name>A0A0J9CTV9_SPHYA</name>
<dbReference type="Pfam" id="PF13365">
    <property type="entry name" value="Trypsin_2"/>
    <property type="match status" value="1"/>
</dbReference>
<dbReference type="EC" id="2.7.7.49" evidence="1"/>
<dbReference type="PRINTS" id="PR00866">
    <property type="entry name" value="RNADNAPOLMS"/>
</dbReference>
<comment type="similarity">
    <text evidence="8">Belongs to the bacterial reverse transcriptase family.</text>
</comment>
<keyword evidence="4" id="KW-0479">Metal-binding</keyword>
<keyword evidence="6" id="KW-0695">RNA-directed DNA polymerase</keyword>
<evidence type="ECO:0000256" key="5">
    <source>
        <dbReference type="ARBA" id="ARBA00022842"/>
    </source>
</evidence>
<reference evidence="11 12" key="1">
    <citation type="submission" date="2017-04" db="EMBL/GenBank/DDBJ databases">
        <title>Characterization, genome and methylation analysis of a phthalic acid esters degrading strain Sphingobium yanoikuyae SHJ.</title>
        <authorList>
            <person name="Feng L."/>
        </authorList>
    </citation>
    <scope>NUCLEOTIDE SEQUENCE [LARGE SCALE GENOMIC DNA]</scope>
    <source>
        <strain evidence="11 12">SHJ</strain>
    </source>
</reference>
<evidence type="ECO:0000256" key="4">
    <source>
        <dbReference type="ARBA" id="ARBA00022723"/>
    </source>
</evidence>
<dbReference type="EMBL" id="CP020925">
    <property type="protein sequence ID" value="ATP21028.1"/>
    <property type="molecule type" value="Genomic_DNA"/>
</dbReference>
<dbReference type="InterPro" id="IPR009003">
    <property type="entry name" value="Peptidase_S1_PA"/>
</dbReference>
<sequence>MPPMGHIFGPVSFVKLPPELMSEASLLAHLGVGRAELNVISWYAGRMYHKFDIKKKSGKARVINAPDRRLKMLQRKIADLLTPLYRRRNPVHGFVIGRSVKTNAQSHLGSKFIVNLDLKDFFPSISYGRVTGVLRSLGMKREVAEAIATICCLNGTLPQGAPSSPILSNMVCFRLDRRLRELAKDARCIYTRYADDLSFSSYQPLMGLFETTPPASGHFSPDLLSEKLKQIFSGNGFVLNPDKAHYADKHSRRTVTGIRINEALNVDRRFVRNLRAALYSVETLGLAAAQAKFKSLHGGKADVGQHLQGKVSWLGYIKGASDPVFRSVASRFNAAFPPLALDILPSPQEIRERSVWLIEHWETGGDQGTAFFMKGVGLVTAEHCISPSGIVELYHPTKPSNKFAASVKHRCPDRDLAVLDHAIPNNEFYELETAGKAAATGDATTAIGYPGYGPGDRLNIRPGAVTSLPTKSAVKMVEVQQMLTPGMSGGPLLDVDDRVVGVVHKGGHDHGRQLAIAISELHAWLP</sequence>
<dbReference type="PROSITE" id="PS50878">
    <property type="entry name" value="RT_POL"/>
    <property type="match status" value="1"/>
</dbReference>
<evidence type="ECO:0000256" key="1">
    <source>
        <dbReference type="ARBA" id="ARBA00012493"/>
    </source>
</evidence>
<gene>
    <name evidence="11" type="ORF">BV87_23320</name>
</gene>
<feature type="domain" description="Reverse transcriptase" evidence="10">
    <location>
        <begin position="34"/>
        <end position="260"/>
    </location>
</feature>
<evidence type="ECO:0000256" key="6">
    <source>
        <dbReference type="ARBA" id="ARBA00022918"/>
    </source>
</evidence>
<dbReference type="Proteomes" id="UP000037029">
    <property type="component" value="Chromosome"/>
</dbReference>
<dbReference type="GO" id="GO:0046872">
    <property type="term" value="F:metal ion binding"/>
    <property type="evidence" value="ECO:0007669"/>
    <property type="project" value="UniProtKB-KW"/>
</dbReference>
<dbReference type="GO" id="GO:0003964">
    <property type="term" value="F:RNA-directed DNA polymerase activity"/>
    <property type="evidence" value="ECO:0007669"/>
    <property type="project" value="UniProtKB-KW"/>
</dbReference>
<evidence type="ECO:0000256" key="7">
    <source>
        <dbReference type="ARBA" id="ARBA00023118"/>
    </source>
</evidence>
<keyword evidence="3" id="KW-0548">Nucleotidyltransferase</keyword>
<evidence type="ECO:0000256" key="8">
    <source>
        <dbReference type="ARBA" id="ARBA00034120"/>
    </source>
</evidence>
<proteinExistence type="inferred from homology"/>
<dbReference type="Gene3D" id="2.40.10.120">
    <property type="match status" value="1"/>
</dbReference>
<keyword evidence="7" id="KW-0051">Antiviral defense</keyword>
<dbReference type="InterPro" id="IPR043502">
    <property type="entry name" value="DNA/RNA_pol_sf"/>
</dbReference>
<protein>
    <recommendedName>
        <fullName evidence="1">RNA-directed DNA polymerase</fullName>
        <ecNumber evidence="1">2.7.7.49</ecNumber>
    </recommendedName>
</protein>
<dbReference type="PANTHER" id="PTHR34047">
    <property type="entry name" value="NUCLEAR INTRON MATURASE 1, MITOCHONDRIAL-RELATED"/>
    <property type="match status" value="1"/>
</dbReference>
<dbReference type="CDD" id="cd03487">
    <property type="entry name" value="RT_Bac_retron_II"/>
    <property type="match status" value="1"/>
</dbReference>
<dbReference type="GO" id="GO:0051607">
    <property type="term" value="P:defense response to virus"/>
    <property type="evidence" value="ECO:0007669"/>
    <property type="project" value="UniProtKB-KW"/>
</dbReference>
<dbReference type="PANTHER" id="PTHR34047:SF7">
    <property type="entry name" value="RNA-DIRECTED DNA POLYMERASE"/>
    <property type="match status" value="1"/>
</dbReference>
<dbReference type="SUPFAM" id="SSF56672">
    <property type="entry name" value="DNA/RNA polymerases"/>
    <property type="match status" value="1"/>
</dbReference>
<keyword evidence="2" id="KW-0808">Transferase</keyword>
<dbReference type="SUPFAM" id="SSF50494">
    <property type="entry name" value="Trypsin-like serine proteases"/>
    <property type="match status" value="1"/>
</dbReference>
<organism evidence="11 12">
    <name type="scientific">Sphingobium yanoikuyae</name>
    <name type="common">Sphingomonas yanoikuyae</name>
    <dbReference type="NCBI Taxonomy" id="13690"/>
    <lineage>
        <taxon>Bacteria</taxon>
        <taxon>Pseudomonadati</taxon>
        <taxon>Pseudomonadota</taxon>
        <taxon>Alphaproteobacteria</taxon>
        <taxon>Sphingomonadales</taxon>
        <taxon>Sphingomonadaceae</taxon>
        <taxon>Sphingobium</taxon>
    </lineage>
</organism>
<dbReference type="AlphaFoldDB" id="A0A0J9CTV9"/>
<keyword evidence="5" id="KW-0460">Magnesium</keyword>
<accession>A0A0J9CTV9</accession>
<evidence type="ECO:0000313" key="11">
    <source>
        <dbReference type="EMBL" id="ATP21028.1"/>
    </source>
</evidence>
<evidence type="ECO:0000256" key="9">
    <source>
        <dbReference type="ARBA" id="ARBA00048173"/>
    </source>
</evidence>
<evidence type="ECO:0000259" key="10">
    <source>
        <dbReference type="PROSITE" id="PS50878"/>
    </source>
</evidence>
<evidence type="ECO:0000313" key="12">
    <source>
        <dbReference type="Proteomes" id="UP000037029"/>
    </source>
</evidence>
<dbReference type="InterPro" id="IPR051083">
    <property type="entry name" value="GrpII_Intron_Splice-Mob/Def"/>
</dbReference>
<dbReference type="InterPro" id="IPR000123">
    <property type="entry name" value="Reverse_transcriptase_msDNA"/>
</dbReference>